<name>A0AAW5R642_ACIJU</name>
<evidence type="ECO:0000313" key="1">
    <source>
        <dbReference type="EMBL" id="MCU4395810.1"/>
    </source>
</evidence>
<dbReference type="EMBL" id="JAHPRE010000006">
    <property type="protein sequence ID" value="MCU4395810.1"/>
    <property type="molecule type" value="Genomic_DNA"/>
</dbReference>
<proteinExistence type="predicted"/>
<comment type="caution">
    <text evidence="1">The sequence shown here is derived from an EMBL/GenBank/DDBJ whole genome shotgun (WGS) entry which is preliminary data.</text>
</comment>
<accession>A0AAW5R642</accession>
<dbReference type="Proteomes" id="UP001208534">
    <property type="component" value="Unassembled WGS sequence"/>
</dbReference>
<gene>
    <name evidence="1" type="ORF">KTH64_02240</name>
</gene>
<dbReference type="AlphaFoldDB" id="A0AAW5R642"/>
<dbReference type="RefSeq" id="WP_262578385.1">
    <property type="nucleotide sequence ID" value="NZ_JAHPRE010000006.1"/>
</dbReference>
<sequence length="97" mass="11052">MNQYQSKQITVQAISVLNALELSKNDWSKLPGWFKKHFQQGNILIGANEILVSAKGFNHWARGEHVILNHCNNSLEVIKQSDFDEKFDLLDGENNAN</sequence>
<evidence type="ECO:0000313" key="2">
    <source>
        <dbReference type="Proteomes" id="UP001208534"/>
    </source>
</evidence>
<organism evidence="1 2">
    <name type="scientific">Acinetobacter junii</name>
    <dbReference type="NCBI Taxonomy" id="40215"/>
    <lineage>
        <taxon>Bacteria</taxon>
        <taxon>Pseudomonadati</taxon>
        <taxon>Pseudomonadota</taxon>
        <taxon>Gammaproteobacteria</taxon>
        <taxon>Moraxellales</taxon>
        <taxon>Moraxellaceae</taxon>
        <taxon>Acinetobacter</taxon>
    </lineage>
</organism>
<reference evidence="1" key="1">
    <citation type="submission" date="2021-06" db="EMBL/GenBank/DDBJ databases">
        <title>Propagation of a rapidly emergent carbapenem-resistant Acinetobacter baumannii lineage by various extra-hospital transmission networks.</title>
        <authorList>
            <person name="Calix J."/>
        </authorList>
    </citation>
    <scope>NUCLEOTIDE SEQUENCE</scope>
    <source>
        <strain evidence="1">WU_MDCI_Aw63</strain>
    </source>
</reference>
<protein>
    <submittedName>
        <fullName evidence="1">Uncharacterized protein</fullName>
    </submittedName>
</protein>